<reference evidence="9 10" key="1">
    <citation type="submission" date="2023-04" db="EMBL/GenBank/DDBJ databases">
        <authorList>
            <person name="Hsu D."/>
        </authorList>
    </citation>
    <scope>NUCLEOTIDE SEQUENCE [LARGE SCALE GENOMIC DNA]</scope>
    <source>
        <strain evidence="9 10">MK1</strain>
    </source>
</reference>
<feature type="binding site" evidence="6">
    <location>
        <position position="90"/>
    </location>
    <ligand>
        <name>NAD(+)</name>
        <dbReference type="ChEBI" id="CHEBI:57540"/>
    </ligand>
</feature>
<dbReference type="Pfam" id="PF00725">
    <property type="entry name" value="3HCDH"/>
    <property type="match status" value="1"/>
</dbReference>
<keyword evidence="10" id="KW-1185">Reference proteome</keyword>
<dbReference type="NCBIfam" id="NF005875">
    <property type="entry name" value="PRK07819.1"/>
    <property type="match status" value="1"/>
</dbReference>
<dbReference type="Gene3D" id="1.10.1040.10">
    <property type="entry name" value="N-(1-d-carboxylethyl)-l-norvaline Dehydrogenase, domain 2"/>
    <property type="match status" value="1"/>
</dbReference>
<feature type="binding site" evidence="6">
    <location>
        <position position="31"/>
    </location>
    <ligand>
        <name>NAD(+)</name>
        <dbReference type="ChEBI" id="CHEBI:57540"/>
    </ligand>
</feature>
<dbReference type="GO" id="GO:0008691">
    <property type="term" value="F:3-hydroxybutyryl-CoA dehydrogenase activity"/>
    <property type="evidence" value="ECO:0007669"/>
    <property type="project" value="TreeGrafter"/>
</dbReference>
<dbReference type="PROSITE" id="PS00067">
    <property type="entry name" value="3HCDH"/>
    <property type="match status" value="1"/>
</dbReference>
<gene>
    <name evidence="9" type="ORF">MFMK1_002699</name>
</gene>
<dbReference type="InterPro" id="IPR022694">
    <property type="entry name" value="3-OHacyl-CoA_DH"/>
</dbReference>
<dbReference type="SUPFAM" id="SSF48179">
    <property type="entry name" value="6-phosphogluconate dehydrogenase C-terminal domain-like"/>
    <property type="match status" value="1"/>
</dbReference>
<dbReference type="KEGG" id="dbc:MFMK1_002699"/>
<evidence type="ECO:0000313" key="9">
    <source>
        <dbReference type="EMBL" id="WRO22858.1"/>
    </source>
</evidence>
<dbReference type="NCBIfam" id="NF004474">
    <property type="entry name" value="PRK05808.1"/>
    <property type="match status" value="1"/>
</dbReference>
<protein>
    <recommendedName>
        <fullName evidence="4">3-hydroxybutyryl-CoA dehydrogenase</fullName>
    </recommendedName>
</protein>
<evidence type="ECO:0000259" key="7">
    <source>
        <dbReference type="Pfam" id="PF00725"/>
    </source>
</evidence>
<dbReference type="PANTHER" id="PTHR48075">
    <property type="entry name" value="3-HYDROXYACYL-COA DEHYDROGENASE FAMILY PROTEIN"/>
    <property type="match status" value="1"/>
</dbReference>
<keyword evidence="6" id="KW-0520">NAD</keyword>
<dbReference type="Gene3D" id="3.40.50.720">
    <property type="entry name" value="NAD(P)-binding Rossmann-like Domain"/>
    <property type="match status" value="1"/>
</dbReference>
<comment type="pathway">
    <text evidence="1">Lipid metabolism; butanoate metabolism.</text>
</comment>
<keyword evidence="3 9" id="KW-0560">Oxidoreductase</keyword>
<evidence type="ECO:0000256" key="3">
    <source>
        <dbReference type="ARBA" id="ARBA00023002"/>
    </source>
</evidence>
<dbReference type="RefSeq" id="WP_366922254.1">
    <property type="nucleotide sequence ID" value="NZ_CP121694.1"/>
</dbReference>
<dbReference type="FunFam" id="3.40.50.720:FF:000009">
    <property type="entry name" value="Fatty oxidation complex, alpha subunit"/>
    <property type="match status" value="1"/>
</dbReference>
<feature type="binding site" evidence="6">
    <location>
        <position position="272"/>
    </location>
    <ligand>
        <name>NAD(+)</name>
        <dbReference type="ChEBI" id="CHEBI:57540"/>
    </ligand>
</feature>
<feature type="binding site" evidence="6">
    <location>
        <position position="117"/>
    </location>
    <ligand>
        <name>NAD(+)</name>
        <dbReference type="ChEBI" id="CHEBI:57540"/>
    </ligand>
</feature>
<evidence type="ECO:0000256" key="4">
    <source>
        <dbReference type="ARBA" id="ARBA00067747"/>
    </source>
</evidence>
<dbReference type="PANTHER" id="PTHR48075:SF5">
    <property type="entry name" value="3-HYDROXYBUTYRYL-COA DEHYDROGENASE"/>
    <property type="match status" value="1"/>
</dbReference>
<name>A0AAU0UU99_9FIRM</name>
<evidence type="ECO:0000313" key="10">
    <source>
        <dbReference type="Proteomes" id="UP001329915"/>
    </source>
</evidence>
<dbReference type="GO" id="GO:0070403">
    <property type="term" value="F:NAD+ binding"/>
    <property type="evidence" value="ECO:0007669"/>
    <property type="project" value="InterPro"/>
</dbReference>
<dbReference type="InterPro" id="IPR008927">
    <property type="entry name" value="6-PGluconate_DH-like_C_sf"/>
</dbReference>
<dbReference type="PIRSF" id="PIRSF000105">
    <property type="entry name" value="HCDH"/>
    <property type="match status" value="1"/>
</dbReference>
<proteinExistence type="inferred from homology"/>
<sequence>MKKVMVLGAGTMGSGIAQVVAAAGNEVVLRDISQEFVDGGLGRIDKNLARAVKKGKLTPEQKDEITGRIKGSTELQDAADADLVIEAIVENMSIKSKVFGELDGIVPDSCILASNTSALSISQLAAATKNAARVIGMHFFNPVPVMQLVEVIKGAKTSEGTYQAVTAFVDSINKKAVTVNEAPGFVVNRLLVPLINEAVFMLSEGVSTAAEIDEAMKLGANHPIGPLALADMIGLDVCLAVMETLHQEFGEDKYRPAPLLRKKVRAGELGKKTGGGFYS</sequence>
<dbReference type="Pfam" id="PF02737">
    <property type="entry name" value="3HCDH_N"/>
    <property type="match status" value="1"/>
</dbReference>
<evidence type="ECO:0000256" key="5">
    <source>
        <dbReference type="PIRSR" id="PIRSR000105-1"/>
    </source>
</evidence>
<organism evidence="9 10">
    <name type="scientific">Metallumcola ferriviriculae</name>
    <dbReference type="NCBI Taxonomy" id="3039180"/>
    <lineage>
        <taxon>Bacteria</taxon>
        <taxon>Bacillati</taxon>
        <taxon>Bacillota</taxon>
        <taxon>Clostridia</taxon>
        <taxon>Neomoorellales</taxon>
        <taxon>Desulfitibacteraceae</taxon>
        <taxon>Metallumcola</taxon>
    </lineage>
</organism>
<dbReference type="Proteomes" id="UP001329915">
    <property type="component" value="Chromosome"/>
</dbReference>
<comment type="similarity">
    <text evidence="2">Belongs to the 3-hydroxyacyl-CoA dehydrogenase family.</text>
</comment>
<dbReference type="InterPro" id="IPR006180">
    <property type="entry name" value="3-OHacyl-CoA_DH_CS"/>
</dbReference>
<feature type="site" description="Important for catalytic activity" evidence="5">
    <location>
        <position position="138"/>
    </location>
</feature>
<dbReference type="InterPro" id="IPR013328">
    <property type="entry name" value="6PGD_dom2"/>
</dbReference>
<feature type="domain" description="3-hydroxyacyl-CoA dehydrogenase C-terminal" evidence="7">
    <location>
        <begin position="184"/>
        <end position="278"/>
    </location>
</feature>
<accession>A0AAU0UU99</accession>
<evidence type="ECO:0000259" key="8">
    <source>
        <dbReference type="Pfam" id="PF02737"/>
    </source>
</evidence>
<evidence type="ECO:0000256" key="2">
    <source>
        <dbReference type="ARBA" id="ARBA00009463"/>
    </source>
</evidence>
<evidence type="ECO:0000256" key="1">
    <source>
        <dbReference type="ARBA" id="ARBA00005086"/>
    </source>
</evidence>
<dbReference type="EMBL" id="CP121694">
    <property type="protein sequence ID" value="WRO22858.1"/>
    <property type="molecule type" value="Genomic_DNA"/>
</dbReference>
<feature type="binding site" evidence="6">
    <location>
        <position position="141"/>
    </location>
    <ligand>
        <name>NAD(+)</name>
        <dbReference type="ChEBI" id="CHEBI:57540"/>
    </ligand>
</feature>
<feature type="binding site" evidence="6">
    <location>
        <position position="95"/>
    </location>
    <ligand>
        <name>NAD(+)</name>
        <dbReference type="ChEBI" id="CHEBI:57540"/>
    </ligand>
</feature>
<evidence type="ECO:0000256" key="6">
    <source>
        <dbReference type="PIRSR" id="PIRSR000105-2"/>
    </source>
</evidence>
<dbReference type="AlphaFoldDB" id="A0AAU0UU99"/>
<dbReference type="InterPro" id="IPR006176">
    <property type="entry name" value="3-OHacyl-CoA_DH_NAD-bd"/>
</dbReference>
<feature type="domain" description="3-hydroxyacyl-CoA dehydrogenase NAD binding" evidence="8">
    <location>
        <begin position="3"/>
        <end position="181"/>
    </location>
</feature>
<dbReference type="GO" id="GO:0006635">
    <property type="term" value="P:fatty acid beta-oxidation"/>
    <property type="evidence" value="ECO:0007669"/>
    <property type="project" value="TreeGrafter"/>
</dbReference>
<dbReference type="InterPro" id="IPR006108">
    <property type="entry name" value="3HC_DH_C"/>
</dbReference>
<dbReference type="SUPFAM" id="SSF51735">
    <property type="entry name" value="NAD(P)-binding Rossmann-fold domains"/>
    <property type="match status" value="1"/>
</dbReference>
<dbReference type="InterPro" id="IPR036291">
    <property type="entry name" value="NAD(P)-bd_dom_sf"/>
</dbReference>
<feature type="binding site" evidence="6">
    <location>
        <begin position="8"/>
        <end position="13"/>
    </location>
    <ligand>
        <name>NAD(+)</name>
        <dbReference type="ChEBI" id="CHEBI:57540"/>
    </ligand>
</feature>